<protein>
    <submittedName>
        <fullName evidence="2">Uncharacterized protein</fullName>
    </submittedName>
</protein>
<dbReference type="AlphaFoldDB" id="X1KK43"/>
<gene>
    <name evidence="2" type="ORF">S06H3_08223</name>
</gene>
<accession>X1KK43</accession>
<reference evidence="2" key="1">
    <citation type="journal article" date="2014" name="Front. Microbiol.">
        <title>High frequency of phylogenetically diverse reductive dehalogenase-homologous genes in deep subseafloor sedimentary metagenomes.</title>
        <authorList>
            <person name="Kawai M."/>
            <person name="Futagami T."/>
            <person name="Toyoda A."/>
            <person name="Takaki Y."/>
            <person name="Nishi S."/>
            <person name="Hori S."/>
            <person name="Arai W."/>
            <person name="Tsubouchi T."/>
            <person name="Morono Y."/>
            <person name="Uchiyama I."/>
            <person name="Ito T."/>
            <person name="Fujiyama A."/>
            <person name="Inagaki F."/>
            <person name="Takami H."/>
        </authorList>
    </citation>
    <scope>NUCLEOTIDE SEQUENCE</scope>
    <source>
        <strain evidence="2">Expedition CK06-06</strain>
    </source>
</reference>
<sequence length="96" mass="11209">MTKKEKINLLIAGLIVLTAIGGWWFYNHQKDVNICKEKCVYVENKPFVSGFGSVFDSPKEKEIQGEYVWRYRSDTNGSSRIFETQKQCIDYCLMDK</sequence>
<dbReference type="EMBL" id="BARV01003442">
    <property type="protein sequence ID" value="GAI07058.1"/>
    <property type="molecule type" value="Genomic_DNA"/>
</dbReference>
<evidence type="ECO:0000256" key="1">
    <source>
        <dbReference type="SAM" id="Phobius"/>
    </source>
</evidence>
<name>X1KK43_9ZZZZ</name>
<organism evidence="2">
    <name type="scientific">marine sediment metagenome</name>
    <dbReference type="NCBI Taxonomy" id="412755"/>
    <lineage>
        <taxon>unclassified sequences</taxon>
        <taxon>metagenomes</taxon>
        <taxon>ecological metagenomes</taxon>
    </lineage>
</organism>
<evidence type="ECO:0000313" key="2">
    <source>
        <dbReference type="EMBL" id="GAI07058.1"/>
    </source>
</evidence>
<proteinExistence type="predicted"/>
<keyword evidence="1" id="KW-0472">Membrane</keyword>
<keyword evidence="1" id="KW-1133">Transmembrane helix</keyword>
<comment type="caution">
    <text evidence="2">The sequence shown here is derived from an EMBL/GenBank/DDBJ whole genome shotgun (WGS) entry which is preliminary data.</text>
</comment>
<feature type="transmembrane region" description="Helical" evidence="1">
    <location>
        <begin position="7"/>
        <end position="26"/>
    </location>
</feature>
<keyword evidence="1" id="KW-0812">Transmembrane</keyword>